<organism evidence="1 2">
    <name type="scientific">Choristoneura fumiferana</name>
    <name type="common">Spruce budworm moth</name>
    <name type="synonym">Archips fumiferana</name>
    <dbReference type="NCBI Taxonomy" id="7141"/>
    <lineage>
        <taxon>Eukaryota</taxon>
        <taxon>Metazoa</taxon>
        <taxon>Ecdysozoa</taxon>
        <taxon>Arthropoda</taxon>
        <taxon>Hexapoda</taxon>
        <taxon>Insecta</taxon>
        <taxon>Pterygota</taxon>
        <taxon>Neoptera</taxon>
        <taxon>Endopterygota</taxon>
        <taxon>Lepidoptera</taxon>
        <taxon>Glossata</taxon>
        <taxon>Ditrysia</taxon>
        <taxon>Tortricoidea</taxon>
        <taxon>Tortricidae</taxon>
        <taxon>Tortricinae</taxon>
        <taxon>Choristoneura</taxon>
    </lineage>
</organism>
<evidence type="ECO:0000313" key="2">
    <source>
        <dbReference type="Proteomes" id="UP001064048"/>
    </source>
</evidence>
<dbReference type="Proteomes" id="UP001064048">
    <property type="component" value="Chromosome 25"/>
</dbReference>
<protein>
    <submittedName>
        <fullName evidence="1">Uncharacterized protein</fullName>
    </submittedName>
</protein>
<reference evidence="1 2" key="1">
    <citation type="journal article" date="2022" name="Genome Biol. Evol.">
        <title>The Spruce Budworm Genome: Reconstructing the Evolutionary History of Antifreeze Proteins.</title>
        <authorList>
            <person name="Beliveau C."/>
            <person name="Gagne P."/>
            <person name="Picq S."/>
            <person name="Vernygora O."/>
            <person name="Keeling C.I."/>
            <person name="Pinkney K."/>
            <person name="Doucet D."/>
            <person name="Wen F."/>
            <person name="Johnston J.S."/>
            <person name="Maaroufi H."/>
            <person name="Boyle B."/>
            <person name="Laroche J."/>
            <person name="Dewar K."/>
            <person name="Juretic N."/>
            <person name="Blackburn G."/>
            <person name="Nisole A."/>
            <person name="Brunet B."/>
            <person name="Brandao M."/>
            <person name="Lumley L."/>
            <person name="Duan J."/>
            <person name="Quan G."/>
            <person name="Lucarotti C.J."/>
            <person name="Roe A.D."/>
            <person name="Sperling F.A.H."/>
            <person name="Levesque R.C."/>
            <person name="Cusson M."/>
        </authorList>
    </citation>
    <scope>NUCLEOTIDE SEQUENCE [LARGE SCALE GENOMIC DNA]</scope>
    <source>
        <strain evidence="1">Glfc:IPQL:Cfum</strain>
    </source>
</reference>
<keyword evidence="2" id="KW-1185">Reference proteome</keyword>
<sequence>MSEEGHEHKSRLTLKIPTITANSESQTTGVLVSRSPEKTEVAEMEAQPQNMSIKKRRNLSKNRGQSARQREKTPEPGRFPTPHEDTPTSEDEDYQPQRNSREIEADNTYEEMKRLVEVQSKIKDPVYDLDTGEVLEARTIAANERRRRSVSPFAVPEKEREELATRLERKGSFIDPTNKFLSTTYTLSPKEDDTGRRGSLTMEPTTTERKRSLTPTSPVSASPKEKNFPYPLPSTPKKLEEMVYADDPMAKTSEDKPKLPKTPVKKDSFTFEPKDDEKKPVTKPKTPETPAIPGELVTKVYQIERTPSKKVLPENKPVVEVRERIVRTPSRKSTGEGHSSIIRQVAKPKDEPTQTKVPPVKPARSKSATRFGGKTSESEMSEDQTNQHNISTQAARRKVMPTPRRFVKNRSPRVNRSQSVTRVEDIRVVDKTGAGMTQTSKEIIELMQKARARSLSVSKDDPRLPPEYRRNASKKLQTPNKTPTTPRRSRGISCPKTIQIISDKEILSGLATDQKAGIKSEKQSRQSSGYIDASQSEYTSSCYSSSPSENEYDFDLSERTAELTRKLHLLSQEVDKRESLNNIILADDNIAQHVEHKSGLRKRSVAEAKNGAKKEKKEKIEAKHIKTKPEEKPKLVKSKWKFIANWQLFKEEQKLEYNRIIRLKNECVCDFIMLIMLCGLGGMMFKSLEGSFENAYKCGTRNVKRDFIENLWRGSHYMREDDWKSMARNKLHEFENQLHTAHEAGVTSFSGQRSWNFMNSFVYCLTLVTTIGYGHIAPKTTSGRIATIVYAIIGIPLFLIDVVKGFNIVREVVRRPSQLFSEEDLEAKGEPNGDQPPPVERKLSDVPPPLPPKPGTAVEDLIELETPAPSDFKIDEEFNLPISIAIFILVLYIVIGAVVYNLWEHWNFFESFYFVFISMTTIGLGDFVPNHPMFMMLSILYLVFGLALMSMCINVVQVKLSDTFKTASRKIADTVGLQIAEEDSISGTIPAPATEVVPVHKTKSRTDDEKSKEEKESETNETSEKYVQINCD</sequence>
<accession>A0ACC0JGD4</accession>
<evidence type="ECO:0000313" key="1">
    <source>
        <dbReference type="EMBL" id="KAI8423129.1"/>
    </source>
</evidence>
<name>A0ACC0JGD4_CHOFU</name>
<proteinExistence type="predicted"/>
<gene>
    <name evidence="1" type="ORF">MSG28_014209</name>
</gene>
<dbReference type="EMBL" id="CM046125">
    <property type="protein sequence ID" value="KAI8423129.1"/>
    <property type="molecule type" value="Genomic_DNA"/>
</dbReference>
<comment type="caution">
    <text evidence="1">The sequence shown here is derived from an EMBL/GenBank/DDBJ whole genome shotgun (WGS) entry which is preliminary data.</text>
</comment>